<keyword evidence="1" id="KW-0472">Membrane</keyword>
<evidence type="ECO:0000313" key="3">
    <source>
        <dbReference type="Proteomes" id="UP000077255"/>
    </source>
</evidence>
<accession>A0A161J2E5</accession>
<keyword evidence="1" id="KW-1133">Transmembrane helix</keyword>
<dbReference type="EMBL" id="CP014841">
    <property type="protein sequence ID" value="AND68945.1"/>
    <property type="molecule type" value="Genomic_DNA"/>
</dbReference>
<reference evidence="2 3" key="1">
    <citation type="submission" date="2016-02" db="EMBL/GenBank/DDBJ databases">
        <title>Complete genome sequencing and analysis of ATSB10, Dyella thiooxydans isolated from rhizosphere soil of sunflower (Helianthus annuus L.).</title>
        <authorList>
            <person name="Lee Y."/>
            <person name="Hwangbo K."/>
            <person name="Chung H."/>
            <person name="Yoo J."/>
            <person name="Kim K.Y."/>
            <person name="Sa T.M."/>
            <person name="Um Y."/>
            <person name="Madhaiyan M."/>
        </authorList>
    </citation>
    <scope>NUCLEOTIDE SEQUENCE [LARGE SCALE GENOMIC DNA]</scope>
    <source>
        <strain evidence="2 3">ATSB10</strain>
    </source>
</reference>
<sequence length="44" mass="5231">MGWPQILLIAFLMLCYWASMLQLSLRFRLELYDALLSQALRDQV</sequence>
<keyword evidence="3" id="KW-1185">Reference proteome</keyword>
<dbReference type="Proteomes" id="UP000077255">
    <property type="component" value="Chromosome"/>
</dbReference>
<dbReference type="KEGG" id="dtx:ATSB10_14910"/>
<organism evidence="2 3">
    <name type="scientific">Dyella thiooxydans</name>
    <dbReference type="NCBI Taxonomy" id="445710"/>
    <lineage>
        <taxon>Bacteria</taxon>
        <taxon>Pseudomonadati</taxon>
        <taxon>Pseudomonadota</taxon>
        <taxon>Gammaproteobacteria</taxon>
        <taxon>Lysobacterales</taxon>
        <taxon>Rhodanobacteraceae</taxon>
        <taxon>Dyella</taxon>
    </lineage>
</organism>
<feature type="transmembrane region" description="Helical" evidence="1">
    <location>
        <begin position="6"/>
        <end position="25"/>
    </location>
</feature>
<keyword evidence="1" id="KW-0812">Transmembrane</keyword>
<evidence type="ECO:0000313" key="2">
    <source>
        <dbReference type="EMBL" id="AND68945.1"/>
    </source>
</evidence>
<evidence type="ECO:0000256" key="1">
    <source>
        <dbReference type="SAM" id="Phobius"/>
    </source>
</evidence>
<proteinExistence type="predicted"/>
<gene>
    <name evidence="2" type="ORF">ATSB10_14910</name>
</gene>
<name>A0A161J2E5_9GAMM</name>
<dbReference type="PATRIC" id="fig|445710.3.peg.1484"/>
<dbReference type="AlphaFoldDB" id="A0A161J2E5"/>
<protein>
    <submittedName>
        <fullName evidence="2">Uncharacterized protein</fullName>
    </submittedName>
</protein>